<keyword evidence="4" id="KW-1185">Reference proteome</keyword>
<dbReference type="EMBL" id="VSRR010041441">
    <property type="protein sequence ID" value="MPC75583.1"/>
    <property type="molecule type" value="Genomic_DNA"/>
</dbReference>
<organism evidence="3 4">
    <name type="scientific">Portunus trituberculatus</name>
    <name type="common">Swimming crab</name>
    <name type="synonym">Neptunus trituberculatus</name>
    <dbReference type="NCBI Taxonomy" id="210409"/>
    <lineage>
        <taxon>Eukaryota</taxon>
        <taxon>Metazoa</taxon>
        <taxon>Ecdysozoa</taxon>
        <taxon>Arthropoda</taxon>
        <taxon>Crustacea</taxon>
        <taxon>Multicrustacea</taxon>
        <taxon>Malacostraca</taxon>
        <taxon>Eumalacostraca</taxon>
        <taxon>Eucarida</taxon>
        <taxon>Decapoda</taxon>
        <taxon>Pleocyemata</taxon>
        <taxon>Brachyura</taxon>
        <taxon>Eubrachyura</taxon>
        <taxon>Portunoidea</taxon>
        <taxon>Portunidae</taxon>
        <taxon>Portuninae</taxon>
        <taxon>Portunus</taxon>
    </lineage>
</organism>
<protein>
    <submittedName>
        <fullName evidence="3">Uncharacterized protein</fullName>
    </submittedName>
</protein>
<feature type="chain" id="PRO_5022972703" evidence="2">
    <location>
        <begin position="19"/>
        <end position="168"/>
    </location>
</feature>
<evidence type="ECO:0000313" key="3">
    <source>
        <dbReference type="EMBL" id="MPC75583.1"/>
    </source>
</evidence>
<sequence>MCDLYLLNVAILASYMQCQHPCRCDTRRVQASSRTPARSGEEEVPQRIHLDLNPSGKVIVSWHGDKITNHTLRGYKCDGDSAQRDLSRQESDKNEDSQEPKPFLATEDIQQEIENARDLQEHTTPPPQPPAEVNDSGHQLPQQRVARARAEAALRDRHRAREFAGKRT</sequence>
<dbReference type="Proteomes" id="UP000324222">
    <property type="component" value="Unassembled WGS sequence"/>
</dbReference>
<evidence type="ECO:0000256" key="2">
    <source>
        <dbReference type="SAM" id="SignalP"/>
    </source>
</evidence>
<evidence type="ECO:0000313" key="4">
    <source>
        <dbReference type="Proteomes" id="UP000324222"/>
    </source>
</evidence>
<gene>
    <name evidence="3" type="ORF">E2C01_069973</name>
</gene>
<keyword evidence="2" id="KW-0732">Signal</keyword>
<accession>A0A5B7I012</accession>
<dbReference type="AlphaFoldDB" id="A0A5B7I012"/>
<feature type="compositionally biased region" description="Basic and acidic residues" evidence="1">
    <location>
        <begin position="148"/>
        <end position="168"/>
    </location>
</feature>
<feature type="signal peptide" evidence="2">
    <location>
        <begin position="1"/>
        <end position="18"/>
    </location>
</feature>
<feature type="compositionally biased region" description="Basic and acidic residues" evidence="1">
    <location>
        <begin position="75"/>
        <end position="99"/>
    </location>
</feature>
<reference evidence="3 4" key="1">
    <citation type="submission" date="2019-05" db="EMBL/GenBank/DDBJ databases">
        <title>Another draft genome of Portunus trituberculatus and its Hox gene families provides insights of decapod evolution.</title>
        <authorList>
            <person name="Jeong J.-H."/>
            <person name="Song I."/>
            <person name="Kim S."/>
            <person name="Choi T."/>
            <person name="Kim D."/>
            <person name="Ryu S."/>
            <person name="Kim W."/>
        </authorList>
    </citation>
    <scope>NUCLEOTIDE SEQUENCE [LARGE SCALE GENOMIC DNA]</scope>
    <source>
        <tissue evidence="3">Muscle</tissue>
    </source>
</reference>
<feature type="region of interest" description="Disordered" evidence="1">
    <location>
        <begin position="71"/>
        <end position="168"/>
    </location>
</feature>
<comment type="caution">
    <text evidence="3">The sequence shown here is derived from an EMBL/GenBank/DDBJ whole genome shotgun (WGS) entry which is preliminary data.</text>
</comment>
<name>A0A5B7I012_PORTR</name>
<evidence type="ECO:0000256" key="1">
    <source>
        <dbReference type="SAM" id="MobiDB-lite"/>
    </source>
</evidence>
<proteinExistence type="predicted"/>